<evidence type="ECO:0000256" key="2">
    <source>
        <dbReference type="ARBA" id="ARBA00005228"/>
    </source>
</evidence>
<dbReference type="InterPro" id="IPR029058">
    <property type="entry name" value="AB_hydrolase_fold"/>
</dbReference>
<evidence type="ECO:0000313" key="11">
    <source>
        <dbReference type="Proteomes" id="UP001620645"/>
    </source>
</evidence>
<evidence type="ECO:0000256" key="3">
    <source>
        <dbReference type="ARBA" id="ARBA00016310"/>
    </source>
</evidence>
<organism evidence="10 11">
    <name type="scientific">Heterodera schachtii</name>
    <name type="common">Sugarbeet cyst nematode worm</name>
    <name type="synonym">Tylenchus schachtii</name>
    <dbReference type="NCBI Taxonomy" id="97005"/>
    <lineage>
        <taxon>Eukaryota</taxon>
        <taxon>Metazoa</taxon>
        <taxon>Ecdysozoa</taxon>
        <taxon>Nematoda</taxon>
        <taxon>Chromadorea</taxon>
        <taxon>Rhabditida</taxon>
        <taxon>Tylenchina</taxon>
        <taxon>Tylenchomorpha</taxon>
        <taxon>Tylenchoidea</taxon>
        <taxon>Heteroderidae</taxon>
        <taxon>Heteroderinae</taxon>
        <taxon>Heterodera</taxon>
    </lineage>
</organism>
<dbReference type="AlphaFoldDB" id="A0ABD2I767"/>
<dbReference type="InterPro" id="IPR023302">
    <property type="entry name" value="Pept_S9A_N"/>
</dbReference>
<feature type="domain" description="Peptidase S9 prolyl oligopeptidase catalytic" evidence="8">
    <location>
        <begin position="544"/>
        <end position="766"/>
    </location>
</feature>
<dbReference type="GO" id="GO:0004252">
    <property type="term" value="F:serine-type endopeptidase activity"/>
    <property type="evidence" value="ECO:0007669"/>
    <property type="project" value="UniProtKB-UniRule"/>
</dbReference>
<dbReference type="FunFam" id="2.130.10.120:FF:000001">
    <property type="entry name" value="Prolyl endopeptidase"/>
    <property type="match status" value="1"/>
</dbReference>
<dbReference type="Pfam" id="PF02897">
    <property type="entry name" value="Peptidase_S9_N"/>
    <property type="match status" value="1"/>
</dbReference>
<dbReference type="Gene3D" id="2.130.10.120">
    <property type="entry name" value="Prolyl oligopeptidase, N-terminal domain"/>
    <property type="match status" value="1"/>
</dbReference>
<name>A0ABD2I767_HETSC</name>
<dbReference type="EC" id="3.4.21.-" evidence="7"/>
<keyword evidence="4 7" id="KW-0645">Protease</keyword>
<dbReference type="GO" id="GO:0006508">
    <property type="term" value="P:proteolysis"/>
    <property type="evidence" value="ECO:0007669"/>
    <property type="project" value="UniProtKB-KW"/>
</dbReference>
<evidence type="ECO:0000256" key="6">
    <source>
        <dbReference type="ARBA" id="ARBA00022825"/>
    </source>
</evidence>
<evidence type="ECO:0000256" key="4">
    <source>
        <dbReference type="ARBA" id="ARBA00022670"/>
    </source>
</evidence>
<proteinExistence type="inferred from homology"/>
<evidence type="ECO:0000256" key="7">
    <source>
        <dbReference type="RuleBase" id="RU368024"/>
    </source>
</evidence>
<dbReference type="FunFam" id="3.40.50.1820:FF:000005">
    <property type="entry name" value="Prolyl endopeptidase"/>
    <property type="match status" value="1"/>
</dbReference>
<dbReference type="Proteomes" id="UP001620645">
    <property type="component" value="Unassembled WGS sequence"/>
</dbReference>
<gene>
    <name evidence="10" type="ORF">niasHS_014416</name>
</gene>
<dbReference type="Pfam" id="PF00326">
    <property type="entry name" value="Peptidase_S9"/>
    <property type="match status" value="1"/>
</dbReference>
<comment type="caution">
    <text evidence="10">The sequence shown here is derived from an EMBL/GenBank/DDBJ whole genome shotgun (WGS) entry which is preliminary data.</text>
</comment>
<feature type="domain" description="Peptidase S9A N-terminal" evidence="9">
    <location>
        <begin position="61"/>
        <end position="470"/>
    </location>
</feature>
<sequence>MLHRLLPFLSNSLVQRNIVSKFARMVSSSTESTVHQHQSESNNDVSTFDPKSVEILPHCYPQAPRGDVRDNYHGTMVYDAYRALEDPDANETQKFVTQLNDLSQPFLEACPVREKLRETLTKYWDYEKFGCTGIHGDFYYYHRNTGLQNHFVLYQQKTLQEDGTVFLDPNTFSADGTTALTMTSWTTDGQILAYGVSEKGSDLTNIKFKTCTGEDLPDEIRGVKFSGVAWLHDNSGCLYSTYPVLRCAGGEPTSTQKLEGHSVYYHKMGTNSADDDLLVIQRPENPDKMIDAEVSDDGRFIFVTMEIGCDPTNQLFYSSAADNKINGPIPLVPLFDKSDAKYQVMDSDEHSALILTNHNAPMFKLVRVKLGEHGVVNSNDKWQVVIEEDKQRNLEWACPVDGDKLLVCYLEDVKNVLYVHSLDDGRALYKLPLPIGSVGGVFAEKSKSKIFVGFESFLVPFILFHGDFSKCPSRESPLQLTEIRRVNVPGLDCDAFDSKQVFYPSKDGTKIPMFIVHRKGVKLDGSNPAILNGYGGFNIAQPPYFSITRLMLAKHFGIVSAIANIRGGCEYGEKWHEAGMLGRKQNVFDDFIAAAEFLISEKYTNNNKLAIHGGSNGGLLTAVCSQQRPDLFGAVVTRVGVLDMLRFNKFTIGAAWATEYGDPDKPGDFSFIYRYSPLHCLRLTNGVNWPATLLMSADHDDRVVPLHTLKYVAQLYHLLRTEASEWQRRPVLARIETKAGHGAGKPTTKTIAELVDLYCFLQRVLELEWKEE</sequence>
<evidence type="ECO:0000256" key="1">
    <source>
        <dbReference type="ARBA" id="ARBA00001070"/>
    </source>
</evidence>
<dbReference type="InterPro" id="IPR051167">
    <property type="entry name" value="Prolyl_oligopep/macrocyclase"/>
</dbReference>
<dbReference type="EMBL" id="JBICCN010000356">
    <property type="protein sequence ID" value="KAL3074971.1"/>
    <property type="molecule type" value="Genomic_DNA"/>
</dbReference>
<evidence type="ECO:0000259" key="9">
    <source>
        <dbReference type="Pfam" id="PF02897"/>
    </source>
</evidence>
<evidence type="ECO:0000313" key="10">
    <source>
        <dbReference type="EMBL" id="KAL3074971.1"/>
    </source>
</evidence>
<dbReference type="SUPFAM" id="SSF53474">
    <property type="entry name" value="alpha/beta-Hydrolases"/>
    <property type="match status" value="1"/>
</dbReference>
<dbReference type="PRINTS" id="PR00862">
    <property type="entry name" value="PROLIGOPTASE"/>
</dbReference>
<protein>
    <recommendedName>
        <fullName evidence="3 7">Prolyl endopeptidase</fullName>
        <ecNumber evidence="7">3.4.21.-</ecNumber>
    </recommendedName>
</protein>
<reference evidence="10 11" key="1">
    <citation type="submission" date="2024-10" db="EMBL/GenBank/DDBJ databases">
        <authorList>
            <person name="Kim D."/>
        </authorList>
    </citation>
    <scope>NUCLEOTIDE SEQUENCE [LARGE SCALE GENOMIC DNA]</scope>
    <source>
        <strain evidence="10">Taebaek</strain>
    </source>
</reference>
<keyword evidence="11" id="KW-1185">Reference proteome</keyword>
<comment type="similarity">
    <text evidence="2 7">Belongs to the peptidase S9A family.</text>
</comment>
<dbReference type="PANTHER" id="PTHR42881">
    <property type="entry name" value="PROLYL ENDOPEPTIDASE"/>
    <property type="match status" value="1"/>
</dbReference>
<dbReference type="PROSITE" id="PS00708">
    <property type="entry name" value="PRO_ENDOPEP_SER"/>
    <property type="match status" value="1"/>
</dbReference>
<dbReference type="PANTHER" id="PTHR42881:SF2">
    <property type="entry name" value="PROLYL ENDOPEPTIDASE"/>
    <property type="match status" value="1"/>
</dbReference>
<dbReference type="SUPFAM" id="SSF50993">
    <property type="entry name" value="Peptidase/esterase 'gauge' domain"/>
    <property type="match status" value="1"/>
</dbReference>
<comment type="catalytic activity">
    <reaction evidence="1">
        <text>Hydrolysis of Pro-|-Xaa &gt;&gt; Ala-|-Xaa in oligopeptides.</text>
        <dbReference type="EC" id="3.4.21.26"/>
    </reaction>
</comment>
<dbReference type="InterPro" id="IPR002470">
    <property type="entry name" value="Peptidase_S9A"/>
</dbReference>
<keyword evidence="5 7" id="KW-0378">Hydrolase</keyword>
<dbReference type="InterPro" id="IPR001375">
    <property type="entry name" value="Peptidase_S9_cat"/>
</dbReference>
<dbReference type="InterPro" id="IPR002471">
    <property type="entry name" value="Pept_S9_AS"/>
</dbReference>
<accession>A0ABD2I767</accession>
<keyword evidence="6 7" id="KW-0720">Serine protease</keyword>
<dbReference type="Gene3D" id="3.40.50.1820">
    <property type="entry name" value="alpha/beta hydrolase"/>
    <property type="match status" value="1"/>
</dbReference>
<evidence type="ECO:0000256" key="5">
    <source>
        <dbReference type="ARBA" id="ARBA00022801"/>
    </source>
</evidence>
<evidence type="ECO:0000259" key="8">
    <source>
        <dbReference type="Pfam" id="PF00326"/>
    </source>
</evidence>